<protein>
    <submittedName>
        <fullName evidence="1">Uncharacterized protein</fullName>
    </submittedName>
</protein>
<name>A0ACC2JC55_9PEZI</name>
<dbReference type="EMBL" id="JAPUUL010002603">
    <property type="protein sequence ID" value="KAJ8125040.1"/>
    <property type="molecule type" value="Genomic_DNA"/>
</dbReference>
<comment type="caution">
    <text evidence="1">The sequence shown here is derived from an EMBL/GenBank/DDBJ whole genome shotgun (WGS) entry which is preliminary data.</text>
</comment>
<evidence type="ECO:0000313" key="1">
    <source>
        <dbReference type="EMBL" id="KAJ8125040.1"/>
    </source>
</evidence>
<reference evidence="1" key="1">
    <citation type="submission" date="2022-12" db="EMBL/GenBank/DDBJ databases">
        <title>Genome Sequence of Lasiodiplodia mahajangana.</title>
        <authorList>
            <person name="Buettner E."/>
        </authorList>
    </citation>
    <scope>NUCLEOTIDE SEQUENCE</scope>
    <source>
        <strain evidence="1">VT137</strain>
    </source>
</reference>
<proteinExistence type="predicted"/>
<sequence length="178" mass="19130">MSIKIVHSGISTPYTVPSLSIFCFPSAFRSSLPTGLGSSKQHAVMVLADSAIVGIVALLVMSIPGVKWFLKLIRRKLRSRRKRQPSSRNTVLPLSNRSPRPFGPLDAAYIDPCVASHAPIGMMHQTASLWEPPSPIIPGCQGVVTISMNAAVIWPAVELQPCRTGGPSSHAGRGRQSR</sequence>
<evidence type="ECO:0000313" key="2">
    <source>
        <dbReference type="Proteomes" id="UP001153332"/>
    </source>
</evidence>
<organism evidence="1 2">
    <name type="scientific">Lasiodiplodia mahajangana</name>
    <dbReference type="NCBI Taxonomy" id="1108764"/>
    <lineage>
        <taxon>Eukaryota</taxon>
        <taxon>Fungi</taxon>
        <taxon>Dikarya</taxon>
        <taxon>Ascomycota</taxon>
        <taxon>Pezizomycotina</taxon>
        <taxon>Dothideomycetes</taxon>
        <taxon>Dothideomycetes incertae sedis</taxon>
        <taxon>Botryosphaeriales</taxon>
        <taxon>Botryosphaeriaceae</taxon>
        <taxon>Lasiodiplodia</taxon>
    </lineage>
</organism>
<dbReference type="Proteomes" id="UP001153332">
    <property type="component" value="Unassembled WGS sequence"/>
</dbReference>
<keyword evidence="2" id="KW-1185">Reference proteome</keyword>
<gene>
    <name evidence="1" type="ORF">O1611_g8601</name>
</gene>
<accession>A0ACC2JC55</accession>